<feature type="transmembrane region" description="Helical" evidence="6">
    <location>
        <begin position="12"/>
        <end position="31"/>
    </location>
</feature>
<feature type="transmembrane region" description="Helical" evidence="6">
    <location>
        <begin position="43"/>
        <end position="62"/>
    </location>
</feature>
<keyword evidence="4 6" id="KW-1133">Transmembrane helix</keyword>
<dbReference type="InterPro" id="IPR036259">
    <property type="entry name" value="MFS_trans_sf"/>
</dbReference>
<evidence type="ECO:0000256" key="4">
    <source>
        <dbReference type="ARBA" id="ARBA00022989"/>
    </source>
</evidence>
<comment type="subcellular location">
    <subcellularLocation>
        <location evidence="1">Cell membrane</location>
        <topology evidence="1">Multi-pass membrane protein</topology>
    </subcellularLocation>
</comment>
<dbReference type="InterPro" id="IPR011701">
    <property type="entry name" value="MFS"/>
</dbReference>
<feature type="transmembrane region" description="Helical" evidence="6">
    <location>
        <begin position="165"/>
        <end position="182"/>
    </location>
</feature>
<dbReference type="GO" id="GO:0022857">
    <property type="term" value="F:transmembrane transporter activity"/>
    <property type="evidence" value="ECO:0007669"/>
    <property type="project" value="InterPro"/>
</dbReference>
<dbReference type="Pfam" id="PF07690">
    <property type="entry name" value="MFS_1"/>
    <property type="match status" value="1"/>
</dbReference>
<keyword evidence="3 6" id="KW-0812">Transmembrane</keyword>
<evidence type="ECO:0000256" key="6">
    <source>
        <dbReference type="SAM" id="Phobius"/>
    </source>
</evidence>
<feature type="transmembrane region" description="Helical" evidence="6">
    <location>
        <begin position="371"/>
        <end position="392"/>
    </location>
</feature>
<feature type="transmembrane region" description="Helical" evidence="6">
    <location>
        <begin position="312"/>
        <end position="331"/>
    </location>
</feature>
<evidence type="ECO:0000256" key="1">
    <source>
        <dbReference type="ARBA" id="ARBA00004651"/>
    </source>
</evidence>
<organism evidence="8 9">
    <name type="scientific">Aureibacillus halotolerans</name>
    <dbReference type="NCBI Taxonomy" id="1508390"/>
    <lineage>
        <taxon>Bacteria</taxon>
        <taxon>Bacillati</taxon>
        <taxon>Bacillota</taxon>
        <taxon>Bacilli</taxon>
        <taxon>Bacillales</taxon>
        <taxon>Bacillaceae</taxon>
        <taxon>Aureibacillus</taxon>
    </lineage>
</organism>
<dbReference type="SUPFAM" id="SSF103473">
    <property type="entry name" value="MFS general substrate transporter"/>
    <property type="match status" value="1"/>
</dbReference>
<evidence type="ECO:0000313" key="8">
    <source>
        <dbReference type="EMBL" id="TDQ42875.1"/>
    </source>
</evidence>
<feature type="transmembrane region" description="Helical" evidence="6">
    <location>
        <begin position="74"/>
        <end position="93"/>
    </location>
</feature>
<keyword evidence="5 6" id="KW-0472">Membrane</keyword>
<dbReference type="GO" id="GO:0005886">
    <property type="term" value="C:plasma membrane"/>
    <property type="evidence" value="ECO:0007669"/>
    <property type="project" value="UniProtKB-SubCell"/>
</dbReference>
<feature type="transmembrane region" description="Helical" evidence="6">
    <location>
        <begin position="99"/>
        <end position="118"/>
    </location>
</feature>
<feature type="transmembrane region" description="Helical" evidence="6">
    <location>
        <begin position="221"/>
        <end position="239"/>
    </location>
</feature>
<dbReference type="PANTHER" id="PTHR23528">
    <property type="match status" value="1"/>
</dbReference>
<protein>
    <submittedName>
        <fullName evidence="8">Na+/melibiose symporter-like transporter</fullName>
    </submittedName>
</protein>
<feature type="transmembrane region" description="Helical" evidence="6">
    <location>
        <begin position="259"/>
        <end position="279"/>
    </location>
</feature>
<feature type="transmembrane region" description="Helical" evidence="6">
    <location>
        <begin position="286"/>
        <end position="306"/>
    </location>
</feature>
<evidence type="ECO:0000256" key="3">
    <source>
        <dbReference type="ARBA" id="ARBA00022692"/>
    </source>
</evidence>
<evidence type="ECO:0000256" key="2">
    <source>
        <dbReference type="ARBA" id="ARBA00022448"/>
    </source>
</evidence>
<keyword evidence="2" id="KW-0813">Transport</keyword>
<proteinExistence type="predicted"/>
<dbReference type="RefSeq" id="WP_243739945.1">
    <property type="nucleotide sequence ID" value="NZ_SNYJ01000001.1"/>
</dbReference>
<name>A0A4R6UDK4_9BACI</name>
<comment type="caution">
    <text evidence="8">The sequence shown here is derived from an EMBL/GenBank/DDBJ whole genome shotgun (WGS) entry which is preliminary data.</text>
</comment>
<dbReference type="Gene3D" id="1.20.1250.20">
    <property type="entry name" value="MFS general substrate transporter like domains"/>
    <property type="match status" value="2"/>
</dbReference>
<dbReference type="EMBL" id="SNYJ01000001">
    <property type="protein sequence ID" value="TDQ42875.1"/>
    <property type="molecule type" value="Genomic_DNA"/>
</dbReference>
<dbReference type="Proteomes" id="UP000295632">
    <property type="component" value="Unassembled WGS sequence"/>
</dbReference>
<dbReference type="PANTHER" id="PTHR23528:SF1">
    <property type="entry name" value="MAJOR FACILITATOR SUPERFAMILY (MFS) PROFILE DOMAIN-CONTAINING PROTEIN"/>
    <property type="match status" value="1"/>
</dbReference>
<evidence type="ECO:0000313" key="9">
    <source>
        <dbReference type="Proteomes" id="UP000295632"/>
    </source>
</evidence>
<evidence type="ECO:0000259" key="7">
    <source>
        <dbReference type="PROSITE" id="PS50850"/>
    </source>
</evidence>
<dbReference type="InterPro" id="IPR020846">
    <property type="entry name" value="MFS_dom"/>
</dbReference>
<keyword evidence="9" id="KW-1185">Reference proteome</keyword>
<accession>A0A4R6UDK4</accession>
<reference evidence="8 9" key="1">
    <citation type="submission" date="2019-03" db="EMBL/GenBank/DDBJ databases">
        <title>Genomic Encyclopedia of Type Strains, Phase IV (KMG-IV): sequencing the most valuable type-strain genomes for metagenomic binning, comparative biology and taxonomic classification.</title>
        <authorList>
            <person name="Goeker M."/>
        </authorList>
    </citation>
    <scope>NUCLEOTIDE SEQUENCE [LARGE SCALE GENOMIC DNA]</scope>
    <source>
        <strain evidence="8 9">DSM 28697</strain>
    </source>
</reference>
<feature type="transmembrane region" description="Helical" evidence="6">
    <location>
        <begin position="139"/>
        <end position="159"/>
    </location>
</feature>
<feature type="transmembrane region" description="Helical" evidence="6">
    <location>
        <begin position="343"/>
        <end position="365"/>
    </location>
</feature>
<gene>
    <name evidence="8" type="ORF">EV213_101305</name>
</gene>
<sequence length="404" mass="43988">MSTIKITTIGTGFLAMMLVWTFYNAYMPLVLSEYIDSSALRGGIMGLDNLIAVFLIPVIGTWSDRINGRHGQRLPFLAVGMPLAALFFILIPIVSETSLWVLLCVDVLFLLAMTIFRAPVISLMPDETPPAKRSSANGLINLMGGIGAMGALFGLSRLYTVDTTFPFLIAAGVMLLSFALLWKTINRKPPYANAQEEHEETKPLSALLDGLKHLPKKSLRGPFLILLAIFCYFIGYSGIEAQFTTYAVGHLGMDAGAAGTTLGFFSLSFVLFALPAGLLGNRFGKVRMMLLGLGFLAVFFIAMPFLTSVTAVRIILFIAGFGWALVNVQAYPLVADLGGKENIGYFTGLYYFFSMASSLVAPFIAGLFMDFLSLQALFYVAVASFLVAFVLLRQGTRTNKEWAA</sequence>
<dbReference type="AlphaFoldDB" id="A0A4R6UDK4"/>
<feature type="domain" description="Major facilitator superfamily (MFS) profile" evidence="7">
    <location>
        <begin position="1"/>
        <end position="400"/>
    </location>
</feature>
<evidence type="ECO:0000256" key="5">
    <source>
        <dbReference type="ARBA" id="ARBA00023136"/>
    </source>
</evidence>
<dbReference type="PROSITE" id="PS50850">
    <property type="entry name" value="MFS"/>
    <property type="match status" value="1"/>
</dbReference>